<dbReference type="AlphaFoldDB" id="A0A9D4CIG4"/>
<comment type="caution">
    <text evidence="1">The sequence shown here is derived from an EMBL/GenBank/DDBJ whole genome shotgun (WGS) entry which is preliminary data.</text>
</comment>
<evidence type="ECO:0000313" key="1">
    <source>
        <dbReference type="EMBL" id="KAH3725929.1"/>
    </source>
</evidence>
<dbReference type="EMBL" id="JAIWYP010000012">
    <property type="protein sequence ID" value="KAH3725929.1"/>
    <property type="molecule type" value="Genomic_DNA"/>
</dbReference>
<sequence length="105" mass="12587">MSLSCYNKNNTNHHPCPYHDRHNDNHNYSNTNSDQYNLNYFITNNLQGNNDSYNISNNNSDYNYSYYRYNDHGCYWHSVSPVPEQLPRHSQLHRRGRKFVLCLPV</sequence>
<gene>
    <name evidence="1" type="ORF">DPMN_051782</name>
</gene>
<proteinExistence type="predicted"/>
<protein>
    <submittedName>
        <fullName evidence="1">Uncharacterized protein</fullName>
    </submittedName>
</protein>
<keyword evidence="2" id="KW-1185">Reference proteome</keyword>
<name>A0A9D4CIG4_DREPO</name>
<dbReference type="Proteomes" id="UP000828390">
    <property type="component" value="Unassembled WGS sequence"/>
</dbReference>
<reference evidence="1" key="2">
    <citation type="submission" date="2020-11" db="EMBL/GenBank/DDBJ databases">
        <authorList>
            <person name="McCartney M.A."/>
            <person name="Auch B."/>
            <person name="Kono T."/>
            <person name="Mallez S."/>
            <person name="Becker A."/>
            <person name="Gohl D.M."/>
            <person name="Silverstein K.A.T."/>
            <person name="Koren S."/>
            <person name="Bechman K.B."/>
            <person name="Herman A."/>
            <person name="Abrahante J.E."/>
            <person name="Garbe J."/>
        </authorList>
    </citation>
    <scope>NUCLEOTIDE SEQUENCE</scope>
    <source>
        <strain evidence="1">Duluth1</strain>
        <tissue evidence="1">Whole animal</tissue>
    </source>
</reference>
<accession>A0A9D4CIG4</accession>
<evidence type="ECO:0000313" key="2">
    <source>
        <dbReference type="Proteomes" id="UP000828390"/>
    </source>
</evidence>
<organism evidence="1 2">
    <name type="scientific">Dreissena polymorpha</name>
    <name type="common">Zebra mussel</name>
    <name type="synonym">Mytilus polymorpha</name>
    <dbReference type="NCBI Taxonomy" id="45954"/>
    <lineage>
        <taxon>Eukaryota</taxon>
        <taxon>Metazoa</taxon>
        <taxon>Spiralia</taxon>
        <taxon>Lophotrochozoa</taxon>
        <taxon>Mollusca</taxon>
        <taxon>Bivalvia</taxon>
        <taxon>Autobranchia</taxon>
        <taxon>Heteroconchia</taxon>
        <taxon>Euheterodonta</taxon>
        <taxon>Imparidentia</taxon>
        <taxon>Neoheterodontei</taxon>
        <taxon>Myida</taxon>
        <taxon>Dreissenoidea</taxon>
        <taxon>Dreissenidae</taxon>
        <taxon>Dreissena</taxon>
    </lineage>
</organism>
<reference evidence="1" key="1">
    <citation type="journal article" date="2019" name="bioRxiv">
        <title>The Genome of the Zebra Mussel, Dreissena polymorpha: A Resource for Invasive Species Research.</title>
        <authorList>
            <person name="McCartney M.A."/>
            <person name="Auch B."/>
            <person name="Kono T."/>
            <person name="Mallez S."/>
            <person name="Zhang Y."/>
            <person name="Obille A."/>
            <person name="Becker A."/>
            <person name="Abrahante J.E."/>
            <person name="Garbe J."/>
            <person name="Badalamenti J.P."/>
            <person name="Herman A."/>
            <person name="Mangelson H."/>
            <person name="Liachko I."/>
            <person name="Sullivan S."/>
            <person name="Sone E.D."/>
            <person name="Koren S."/>
            <person name="Silverstein K.A.T."/>
            <person name="Beckman K.B."/>
            <person name="Gohl D.M."/>
        </authorList>
    </citation>
    <scope>NUCLEOTIDE SEQUENCE</scope>
    <source>
        <strain evidence="1">Duluth1</strain>
        <tissue evidence="1">Whole animal</tissue>
    </source>
</reference>